<dbReference type="EMBL" id="CP047656">
    <property type="protein sequence ID" value="QHJ10865.1"/>
    <property type="molecule type" value="Genomic_DNA"/>
</dbReference>
<reference evidence="1 2" key="1">
    <citation type="submission" date="2019-12" db="EMBL/GenBank/DDBJ databases">
        <title>Genome sequencing and assembly of endphytes of Porphyra tenera.</title>
        <authorList>
            <person name="Park J.M."/>
            <person name="Shin R."/>
            <person name="Jo S.H."/>
        </authorList>
    </citation>
    <scope>NUCLEOTIDE SEQUENCE [LARGE SCALE GENOMIC DNA]</scope>
    <source>
        <strain evidence="1 2">GPM4</strain>
    </source>
</reference>
<gene>
    <name evidence="1" type="ORF">FX988_01087</name>
</gene>
<accession>A0A857JFT2</accession>
<keyword evidence="2" id="KW-1185">Reference proteome</keyword>
<dbReference type="AlphaFoldDB" id="A0A857JFT2"/>
<dbReference type="Proteomes" id="UP000464524">
    <property type="component" value="Chromosome"/>
</dbReference>
<evidence type="ECO:0000313" key="1">
    <source>
        <dbReference type="EMBL" id="QHJ10865.1"/>
    </source>
</evidence>
<sequence>MEGAQTLKKNILLTVQENVKADTLAPQKLI</sequence>
<name>A0A857JFT2_9ALTE</name>
<evidence type="ECO:0000313" key="2">
    <source>
        <dbReference type="Proteomes" id="UP000464524"/>
    </source>
</evidence>
<protein>
    <submittedName>
        <fullName evidence="1">Uncharacterized protein</fullName>
    </submittedName>
</protein>
<dbReference type="KEGG" id="pmes:FX988_01087"/>
<proteinExistence type="predicted"/>
<organism evidence="1 2">
    <name type="scientific">Paraglaciecola mesophila</name>
    <dbReference type="NCBI Taxonomy" id="197222"/>
    <lineage>
        <taxon>Bacteria</taxon>
        <taxon>Pseudomonadati</taxon>
        <taxon>Pseudomonadota</taxon>
        <taxon>Gammaproteobacteria</taxon>
        <taxon>Alteromonadales</taxon>
        <taxon>Alteromonadaceae</taxon>
        <taxon>Paraglaciecola</taxon>
    </lineage>
</organism>